<keyword evidence="2" id="KW-1185">Reference proteome</keyword>
<dbReference type="RefSeq" id="WP_203109423.1">
    <property type="nucleotide sequence ID" value="NZ_JADOBG010000010.1"/>
</dbReference>
<name>A0ABS1W8N3_9GAMM</name>
<reference evidence="1 2" key="1">
    <citation type="submission" date="2020-12" db="EMBL/GenBank/DDBJ databases">
        <title>WGS of Legionella: environmental sample.</title>
        <authorList>
            <person name="Cristino S."/>
            <person name="Girolamini L."/>
            <person name="Salaris S."/>
            <person name="Pascale M.R."/>
            <person name="Mazzotta M."/>
            <person name="Orsini M."/>
            <person name="Grottola A."/>
        </authorList>
    </citation>
    <scope>NUCLEOTIDE SEQUENCE [LARGE SCALE GENOMIC DNA]</scope>
    <source>
        <strain evidence="1 2">30cs62</strain>
    </source>
</reference>
<sequence length="59" mass="7102">MNNNPFSEEYAKPEDSFQFKKVSTTEVFKEISSEIDSRYPLDKPRRYEIRARIIQNEND</sequence>
<evidence type="ECO:0000313" key="2">
    <source>
        <dbReference type="Proteomes" id="UP000809910"/>
    </source>
</evidence>
<proteinExistence type="predicted"/>
<gene>
    <name evidence="1" type="ORF">I5282_03920</name>
</gene>
<dbReference type="Proteomes" id="UP000809910">
    <property type="component" value="Unassembled WGS sequence"/>
</dbReference>
<protein>
    <submittedName>
        <fullName evidence="1">Uncharacterized protein</fullName>
    </submittedName>
</protein>
<dbReference type="EMBL" id="JADWVN010000007">
    <property type="protein sequence ID" value="MBL7525721.1"/>
    <property type="molecule type" value="Genomic_DNA"/>
</dbReference>
<evidence type="ECO:0000313" key="1">
    <source>
        <dbReference type="EMBL" id="MBL7525721.1"/>
    </source>
</evidence>
<organism evidence="1 2">
    <name type="scientific">Legionella bononiensis</name>
    <dbReference type="NCBI Taxonomy" id="2793102"/>
    <lineage>
        <taxon>Bacteria</taxon>
        <taxon>Pseudomonadati</taxon>
        <taxon>Pseudomonadota</taxon>
        <taxon>Gammaproteobacteria</taxon>
        <taxon>Legionellales</taxon>
        <taxon>Legionellaceae</taxon>
        <taxon>Legionella</taxon>
    </lineage>
</organism>
<accession>A0ABS1W8N3</accession>
<comment type="caution">
    <text evidence="1">The sequence shown here is derived from an EMBL/GenBank/DDBJ whole genome shotgun (WGS) entry which is preliminary data.</text>
</comment>